<reference evidence="2" key="1">
    <citation type="submission" date="2018-05" db="EMBL/GenBank/DDBJ databases">
        <authorList>
            <person name="Lanie J.A."/>
            <person name="Ng W.-L."/>
            <person name="Kazmierczak K.M."/>
            <person name="Andrzejewski T.M."/>
            <person name="Davidsen T.M."/>
            <person name="Wayne K.J."/>
            <person name="Tettelin H."/>
            <person name="Glass J.I."/>
            <person name="Rusch D."/>
            <person name="Podicherti R."/>
            <person name="Tsui H.-C.T."/>
            <person name="Winkler M.E."/>
        </authorList>
    </citation>
    <scope>NUCLEOTIDE SEQUENCE</scope>
</reference>
<dbReference type="Pfam" id="PF13640">
    <property type="entry name" value="2OG-FeII_Oxy_3"/>
    <property type="match status" value="1"/>
</dbReference>
<accession>A0A382HEK9</accession>
<sequence length="203" mass="23774">MLKPNFWEDRLPLDFIDEVIKYTDESDLKNAHAGFAKGGQARYDKCAMTGKIKLWNFHKESNEIERTISNTMYKLGIRANDFFGFDLDHNFMICQVAKYEENNQAQFGWHADDHINFEQKHRKLSFSVFLQPAEKGGKLLIQNGWEIKPNNKEIYLPYLPSKKIKEEKGGVIAFPSYYNHCVTPVEKGNRYSLVAWIFGPEWR</sequence>
<organism evidence="2">
    <name type="scientific">marine metagenome</name>
    <dbReference type="NCBI Taxonomy" id="408172"/>
    <lineage>
        <taxon>unclassified sequences</taxon>
        <taxon>metagenomes</taxon>
        <taxon>ecological metagenomes</taxon>
    </lineage>
</organism>
<dbReference type="InterPro" id="IPR005123">
    <property type="entry name" value="Oxoglu/Fe-dep_dioxygenase_dom"/>
</dbReference>
<gene>
    <name evidence="2" type="ORF">METZ01_LOCUS238628</name>
</gene>
<dbReference type="Gene3D" id="2.60.120.620">
    <property type="entry name" value="q2cbj1_9rhob like domain"/>
    <property type="match status" value="1"/>
</dbReference>
<dbReference type="PROSITE" id="PS51471">
    <property type="entry name" value="FE2OG_OXY"/>
    <property type="match status" value="1"/>
</dbReference>
<name>A0A382HEK9_9ZZZZ</name>
<dbReference type="EMBL" id="UINC01060840">
    <property type="protein sequence ID" value="SVB85774.1"/>
    <property type="molecule type" value="Genomic_DNA"/>
</dbReference>
<feature type="domain" description="Fe2OG dioxygenase" evidence="1">
    <location>
        <begin position="90"/>
        <end position="199"/>
    </location>
</feature>
<dbReference type="InterPro" id="IPR044862">
    <property type="entry name" value="Pro_4_hyd_alph_FE2OG_OXY"/>
</dbReference>
<evidence type="ECO:0000259" key="1">
    <source>
        <dbReference type="PROSITE" id="PS51471"/>
    </source>
</evidence>
<protein>
    <recommendedName>
        <fullName evidence="1">Fe2OG dioxygenase domain-containing protein</fullName>
    </recommendedName>
</protein>
<proteinExistence type="predicted"/>
<dbReference type="AlphaFoldDB" id="A0A382HEK9"/>
<evidence type="ECO:0000313" key="2">
    <source>
        <dbReference type="EMBL" id="SVB85774.1"/>
    </source>
</evidence>